<feature type="region of interest" description="Disordered" evidence="1">
    <location>
        <begin position="835"/>
        <end position="854"/>
    </location>
</feature>
<feature type="compositionally biased region" description="Polar residues" evidence="1">
    <location>
        <begin position="835"/>
        <end position="845"/>
    </location>
</feature>
<feature type="region of interest" description="Disordered" evidence="1">
    <location>
        <begin position="704"/>
        <end position="771"/>
    </location>
</feature>
<feature type="compositionally biased region" description="Basic and acidic residues" evidence="1">
    <location>
        <begin position="97"/>
        <end position="110"/>
    </location>
</feature>
<feature type="compositionally biased region" description="Polar residues" evidence="1">
    <location>
        <begin position="16"/>
        <end position="35"/>
    </location>
</feature>
<reference evidence="2 3" key="1">
    <citation type="journal article" date="2016" name="Fungal Biol.">
        <title>The genome of Xylona heveae provides a window into fungal endophytism.</title>
        <authorList>
            <person name="Gazis R."/>
            <person name="Kuo A."/>
            <person name="Riley R."/>
            <person name="LaButti K."/>
            <person name="Lipzen A."/>
            <person name="Lin J."/>
            <person name="Amirebrahimi M."/>
            <person name="Hesse C.N."/>
            <person name="Spatafora J.W."/>
            <person name="Henrissat B."/>
            <person name="Hainaut M."/>
            <person name="Grigoriev I.V."/>
            <person name="Hibbett D.S."/>
        </authorList>
    </citation>
    <scope>NUCLEOTIDE SEQUENCE [LARGE SCALE GENOMIC DNA]</scope>
    <source>
        <strain evidence="2 3">TC161</strain>
    </source>
</reference>
<feature type="compositionally biased region" description="Polar residues" evidence="1">
    <location>
        <begin position="305"/>
        <end position="318"/>
    </location>
</feature>
<organism evidence="2 3">
    <name type="scientific">Xylona heveae (strain CBS 132557 / TC161)</name>
    <dbReference type="NCBI Taxonomy" id="1328760"/>
    <lineage>
        <taxon>Eukaryota</taxon>
        <taxon>Fungi</taxon>
        <taxon>Dikarya</taxon>
        <taxon>Ascomycota</taxon>
        <taxon>Pezizomycotina</taxon>
        <taxon>Xylonomycetes</taxon>
        <taxon>Xylonales</taxon>
        <taxon>Xylonaceae</taxon>
        <taxon>Xylona</taxon>
    </lineage>
</organism>
<gene>
    <name evidence="2" type="ORF">L228DRAFT_237176</name>
</gene>
<protein>
    <submittedName>
        <fullName evidence="2">Uncharacterized protein</fullName>
    </submittedName>
</protein>
<keyword evidence="3" id="KW-1185">Reference proteome</keyword>
<feature type="compositionally biased region" description="Low complexity" evidence="1">
    <location>
        <begin position="722"/>
        <end position="739"/>
    </location>
</feature>
<dbReference type="RefSeq" id="XP_018189781.1">
    <property type="nucleotide sequence ID" value="XM_018330900.1"/>
</dbReference>
<name>A0A161TPQ3_XYLHT</name>
<dbReference type="OrthoDB" id="5337894at2759"/>
<dbReference type="EMBL" id="KV407456">
    <property type="protein sequence ID" value="KZF24226.1"/>
    <property type="molecule type" value="Genomic_DNA"/>
</dbReference>
<accession>A0A161TPQ3</accession>
<sequence>MDNGGIFNFFRMPGSRRNSSNNTPTTGRNAQSTPQGPAVEGTPGAASATNQGLGQESAAADISGVPYPVLSTPPEGTAPNEEEKPYNIWSPPTPKGPKRDKGKGVDRDPPDPDPSNPQPLAADTDPATGVPGQLTARNLSHLNAQNAGGAVEKAAAGPDPNDALKYARKFLSSEDFRTHAGFDNELEKIDTYLRQLSDWGTTCDLSLYAQVQSMVRVHRERTANPEEAFTQSPVDFSRFSRFSQRLPTSHGIFSLDDVYGHLRDDHPPFSLDASAAQKQFISDFQSAGEDGFHYRQIERTAYSRAIQQPDSPASPTLQDDNDDSRAMVRGRRRAFIQIGLNAMATGEEQHYAGGWQYRVVALPRAPLPLPLEPQMFLSAHPESQQMPSSDPFQYTNKYIQFQKDKRFWQFHINDERRMLRKGLEQSGARVDESTEPLVFENPTHKQEILRARNRLRLERLTNLYFELIMEFSIEDFAIGSASSEVLNNEETSSKEKLVTIQNFASLDEGAAVREGLRHGFGGAPLSVNEITRLRQALKDKQTSNITYADTDDLVARLGRELGAMIRQLHREDESYASLRRKLQKSAREIASIRNLSKTPLLASSPQFSSILDIAQPLALADGNPGYQLNLTYKQACRLLQDKIVQENHRLGQGNKLDFAHIWSFVHDIPPSRKRKRFFSLDKWPTRASENAPFIFGRSGNTTAGAGAGALFPETPGRGRGSTARVGTGPRPRPGTAAAASSPFKRPKVSAQAAHVSRSQQPPPPHAPQEFQIGKGTFMPQEMKDFEFNKHRHVLYNPPDLRERHIKGLPVFPFGETRYHERLEHRLIEEDLAKRSISSTKDQTPQTRRKDQDLMERNKFQLPDVTPDLDVNALKTAGVFIPGFMSYVYDQEQEQEQD</sequence>
<evidence type="ECO:0000313" key="2">
    <source>
        <dbReference type="EMBL" id="KZF24226.1"/>
    </source>
</evidence>
<feature type="region of interest" description="Disordered" evidence="1">
    <location>
        <begin position="304"/>
        <end position="325"/>
    </location>
</feature>
<dbReference type="STRING" id="1328760.A0A161TPQ3"/>
<dbReference type="Proteomes" id="UP000076632">
    <property type="component" value="Unassembled WGS sequence"/>
</dbReference>
<feature type="region of interest" description="Disordered" evidence="1">
    <location>
        <begin position="1"/>
        <end position="133"/>
    </location>
</feature>
<dbReference type="GeneID" id="28896037"/>
<dbReference type="AlphaFoldDB" id="A0A161TPQ3"/>
<proteinExistence type="predicted"/>
<evidence type="ECO:0000256" key="1">
    <source>
        <dbReference type="SAM" id="MobiDB-lite"/>
    </source>
</evidence>
<evidence type="ECO:0000313" key="3">
    <source>
        <dbReference type="Proteomes" id="UP000076632"/>
    </source>
</evidence>
<dbReference type="InParanoid" id="A0A161TPQ3"/>